<dbReference type="InterPro" id="IPR047200">
    <property type="entry name" value="MFS_YcaD-like"/>
</dbReference>
<keyword evidence="3 5" id="KW-1133">Transmembrane helix</keyword>
<dbReference type="Gene3D" id="1.20.1250.20">
    <property type="entry name" value="MFS general substrate transporter like domains"/>
    <property type="match status" value="2"/>
</dbReference>
<dbReference type="PROSITE" id="PS50850">
    <property type="entry name" value="MFS"/>
    <property type="match status" value="1"/>
</dbReference>
<name>A0A382H4J4_9ZZZZ</name>
<evidence type="ECO:0000256" key="4">
    <source>
        <dbReference type="ARBA" id="ARBA00023136"/>
    </source>
</evidence>
<dbReference type="GO" id="GO:0022857">
    <property type="term" value="F:transmembrane transporter activity"/>
    <property type="evidence" value="ECO:0007669"/>
    <property type="project" value="InterPro"/>
</dbReference>
<evidence type="ECO:0000259" key="6">
    <source>
        <dbReference type="PROSITE" id="PS50850"/>
    </source>
</evidence>
<protein>
    <recommendedName>
        <fullName evidence="6">Major facilitator superfamily (MFS) profile domain-containing protein</fullName>
    </recommendedName>
</protein>
<dbReference type="SUPFAM" id="SSF103473">
    <property type="entry name" value="MFS general substrate transporter"/>
    <property type="match status" value="1"/>
</dbReference>
<proteinExistence type="predicted"/>
<feature type="transmembrane region" description="Helical" evidence="5">
    <location>
        <begin position="233"/>
        <end position="257"/>
    </location>
</feature>
<evidence type="ECO:0000256" key="1">
    <source>
        <dbReference type="ARBA" id="ARBA00004370"/>
    </source>
</evidence>
<feature type="transmembrane region" description="Helical" evidence="5">
    <location>
        <begin position="335"/>
        <end position="363"/>
    </location>
</feature>
<keyword evidence="4 5" id="KW-0472">Membrane</keyword>
<feature type="transmembrane region" description="Helical" evidence="5">
    <location>
        <begin position="264"/>
        <end position="282"/>
    </location>
</feature>
<dbReference type="CDD" id="cd17477">
    <property type="entry name" value="MFS_YcaD_like"/>
    <property type="match status" value="1"/>
</dbReference>
<dbReference type="Pfam" id="PF00083">
    <property type="entry name" value="Sugar_tr"/>
    <property type="match status" value="1"/>
</dbReference>
<reference evidence="7" key="1">
    <citation type="submission" date="2018-05" db="EMBL/GenBank/DDBJ databases">
        <authorList>
            <person name="Lanie J.A."/>
            <person name="Ng W.-L."/>
            <person name="Kazmierczak K.M."/>
            <person name="Andrzejewski T.M."/>
            <person name="Davidsen T.M."/>
            <person name="Wayne K.J."/>
            <person name="Tettelin H."/>
            <person name="Glass J.I."/>
            <person name="Rusch D."/>
            <person name="Podicherti R."/>
            <person name="Tsui H.-C.T."/>
            <person name="Winkler M.E."/>
        </authorList>
    </citation>
    <scope>NUCLEOTIDE SEQUENCE</scope>
</reference>
<feature type="transmembrane region" description="Helical" evidence="5">
    <location>
        <begin position="69"/>
        <end position="92"/>
    </location>
</feature>
<dbReference type="InterPro" id="IPR005828">
    <property type="entry name" value="MFS_sugar_transport-like"/>
</dbReference>
<keyword evidence="2 5" id="KW-0812">Transmembrane</keyword>
<gene>
    <name evidence="7" type="ORF">METZ01_LOCUS234899</name>
</gene>
<dbReference type="Pfam" id="PF07690">
    <property type="entry name" value="MFS_1"/>
    <property type="match status" value="1"/>
</dbReference>
<dbReference type="InterPro" id="IPR020846">
    <property type="entry name" value="MFS_dom"/>
</dbReference>
<dbReference type="PANTHER" id="PTHR23521">
    <property type="entry name" value="TRANSPORTER MFS SUPERFAMILY"/>
    <property type="match status" value="1"/>
</dbReference>
<feature type="transmembrane region" description="Helical" evidence="5">
    <location>
        <begin position="131"/>
        <end position="152"/>
    </location>
</feature>
<sequence length="431" mass="46837">MYKVLKNSWALFTGMFIMMIANGLQINLLGVRSVIENFNVITTGIFMSGYFVGYFLGSHTTPILVSKVGHIRVFAAFASLASLSILIAVIFVNPAVWTLSRFISGFSLVSCYVVAESWLNDRATNKTRGQILSAYMITIFIGMGIGMLLLNISTPKNYEPFILVSLLMSLALVPILLTKRSAPKFKKIGTISVNELYKISPLGTVSSFCTGAIHSGLFSLTAVYAAIIKFTIFEISILLFIITVSGVLTQAPIGYLSDKFDRRLVIVLSTFGSAAFALLAIITSGSSLENMYLAIELGLSKILFFISIALYAGLCLPLFSLNLAHTNDFVPKEKFVAAGGGLQLIFGIGAIGGPILCTLFMSWLGANGFFIFLITFHIIIGVFALYRMKIRKTEDNPDSTFTPLPTTITPVGLELDPDTPVEPINDSANVK</sequence>
<dbReference type="GO" id="GO:0005886">
    <property type="term" value="C:plasma membrane"/>
    <property type="evidence" value="ECO:0007669"/>
    <property type="project" value="TreeGrafter"/>
</dbReference>
<evidence type="ECO:0000256" key="3">
    <source>
        <dbReference type="ARBA" id="ARBA00022989"/>
    </source>
</evidence>
<feature type="domain" description="Major facilitator superfamily (MFS) profile" evidence="6">
    <location>
        <begin position="1"/>
        <end position="392"/>
    </location>
</feature>
<organism evidence="7">
    <name type="scientific">marine metagenome</name>
    <dbReference type="NCBI Taxonomy" id="408172"/>
    <lineage>
        <taxon>unclassified sequences</taxon>
        <taxon>metagenomes</taxon>
        <taxon>ecological metagenomes</taxon>
    </lineage>
</organism>
<accession>A0A382H4J4</accession>
<evidence type="ECO:0000313" key="7">
    <source>
        <dbReference type="EMBL" id="SVB82045.1"/>
    </source>
</evidence>
<feature type="transmembrane region" description="Helical" evidence="5">
    <location>
        <begin position="98"/>
        <end position="119"/>
    </location>
</feature>
<feature type="transmembrane region" description="Helical" evidence="5">
    <location>
        <begin position="302"/>
        <end position="323"/>
    </location>
</feature>
<feature type="transmembrane region" description="Helical" evidence="5">
    <location>
        <begin position="7"/>
        <end position="26"/>
    </location>
</feature>
<evidence type="ECO:0000256" key="2">
    <source>
        <dbReference type="ARBA" id="ARBA00022692"/>
    </source>
</evidence>
<feature type="transmembrane region" description="Helical" evidence="5">
    <location>
        <begin position="369"/>
        <end position="386"/>
    </location>
</feature>
<evidence type="ECO:0000256" key="5">
    <source>
        <dbReference type="SAM" id="Phobius"/>
    </source>
</evidence>
<dbReference type="EMBL" id="UINC01059062">
    <property type="protein sequence ID" value="SVB82045.1"/>
    <property type="molecule type" value="Genomic_DNA"/>
</dbReference>
<dbReference type="InterPro" id="IPR011701">
    <property type="entry name" value="MFS"/>
</dbReference>
<feature type="transmembrane region" description="Helical" evidence="5">
    <location>
        <begin position="158"/>
        <end position="178"/>
    </location>
</feature>
<feature type="transmembrane region" description="Helical" evidence="5">
    <location>
        <begin position="38"/>
        <end position="57"/>
    </location>
</feature>
<dbReference type="AlphaFoldDB" id="A0A382H4J4"/>
<dbReference type="InterPro" id="IPR036259">
    <property type="entry name" value="MFS_trans_sf"/>
</dbReference>
<feature type="transmembrane region" description="Helical" evidence="5">
    <location>
        <begin position="199"/>
        <end position="227"/>
    </location>
</feature>
<dbReference type="PANTHER" id="PTHR23521:SF3">
    <property type="entry name" value="MFS TRANSPORTER"/>
    <property type="match status" value="1"/>
</dbReference>
<comment type="subcellular location">
    <subcellularLocation>
        <location evidence="1">Membrane</location>
    </subcellularLocation>
</comment>